<dbReference type="Gene3D" id="3.10.150.10">
    <property type="entry name" value="DNA Polymerase III, subunit A, domain 2"/>
    <property type="match status" value="1"/>
</dbReference>
<protein>
    <recommendedName>
        <fullName evidence="9">Beta sliding clamp</fullName>
    </recommendedName>
</protein>
<evidence type="ECO:0000256" key="1">
    <source>
        <dbReference type="ARBA" id="ARBA00004496"/>
    </source>
</evidence>
<dbReference type="PANTHER" id="PTHR30478">
    <property type="entry name" value="DNA POLYMERASE III SUBUNIT BETA"/>
    <property type="match status" value="1"/>
</dbReference>
<evidence type="ECO:0000256" key="4">
    <source>
        <dbReference type="ARBA" id="ARBA00022679"/>
    </source>
</evidence>
<proteinExistence type="inferred from homology"/>
<dbReference type="PANTHER" id="PTHR30478:SF0">
    <property type="entry name" value="BETA SLIDING CLAMP"/>
    <property type="match status" value="1"/>
</dbReference>
<keyword evidence="6 9" id="KW-0235">DNA replication</keyword>
<dbReference type="GO" id="GO:0009360">
    <property type="term" value="C:DNA polymerase III complex"/>
    <property type="evidence" value="ECO:0007669"/>
    <property type="project" value="InterPro"/>
</dbReference>
<evidence type="ECO:0000259" key="10">
    <source>
        <dbReference type="Pfam" id="PF00712"/>
    </source>
</evidence>
<dbReference type="Gene3D" id="3.70.10.10">
    <property type="match status" value="1"/>
</dbReference>
<dbReference type="NCBIfam" id="TIGR00663">
    <property type="entry name" value="dnan"/>
    <property type="match status" value="1"/>
</dbReference>
<dbReference type="GO" id="GO:0006271">
    <property type="term" value="P:DNA strand elongation involved in DNA replication"/>
    <property type="evidence" value="ECO:0007669"/>
    <property type="project" value="TreeGrafter"/>
</dbReference>
<evidence type="ECO:0000256" key="3">
    <source>
        <dbReference type="ARBA" id="ARBA00022490"/>
    </source>
</evidence>
<keyword evidence="4 9" id="KW-0808">Transferase</keyword>
<dbReference type="SUPFAM" id="SSF55979">
    <property type="entry name" value="DNA clamp"/>
    <property type="match status" value="3"/>
</dbReference>
<dbReference type="InterPro" id="IPR022634">
    <property type="entry name" value="DNA_polIII_beta_N"/>
</dbReference>
<dbReference type="PIRSF" id="PIRSF000804">
    <property type="entry name" value="DNA_pol_III_b"/>
    <property type="match status" value="1"/>
</dbReference>
<dbReference type="InterPro" id="IPR022637">
    <property type="entry name" value="DNA_polIII_beta_cen"/>
</dbReference>
<evidence type="ECO:0000313" key="14">
    <source>
        <dbReference type="Proteomes" id="UP000177167"/>
    </source>
</evidence>
<sequence length="363" mass="40201">MLLTINQKKLMNTLRNAERLVSKGNALPILQSLLLNAENGALKVSATNLEIGANYYVSAKVDQEGKIAVPAKIFSDLISNINDEKVSISTKTNVMTIDSERYHTQLLCFNPEEFPIIPVNKTKTNFRLEVSVFRKALLSVIDSVALSETRPELSGVYCNLSSQKAELAATDSYRLSEKTFNTKESFGKAVILPRNTVLELIRLFDNLETDNVTAALSDNQLFVSNEDFELVSRLIDGKYPDYKKVIPEKFVSLARFKKSELEKGIRTASIFSSSISDIKVKVADGEATILAKNSDKGEISATLACELKNEGFELNANYNYLLDGLKAIDTDHVVLKFTGDGSPLVMTADGQDDFTYLIMPLRS</sequence>
<evidence type="ECO:0000313" key="13">
    <source>
        <dbReference type="EMBL" id="OGN09767.1"/>
    </source>
</evidence>
<feature type="domain" description="DNA polymerase III beta sliding clamp N-terminal" evidence="10">
    <location>
        <begin position="1"/>
        <end position="118"/>
    </location>
</feature>
<evidence type="ECO:0000256" key="8">
    <source>
        <dbReference type="ARBA" id="ARBA00023125"/>
    </source>
</evidence>
<comment type="subcellular location">
    <subcellularLocation>
        <location evidence="1 9">Cytoplasm</location>
    </subcellularLocation>
</comment>
<dbReference type="GO" id="GO:0003887">
    <property type="term" value="F:DNA-directed DNA polymerase activity"/>
    <property type="evidence" value="ECO:0007669"/>
    <property type="project" value="UniProtKB-UniRule"/>
</dbReference>
<evidence type="ECO:0000256" key="7">
    <source>
        <dbReference type="ARBA" id="ARBA00022932"/>
    </source>
</evidence>
<keyword evidence="8" id="KW-0238">DNA-binding</keyword>
<feature type="domain" description="DNA polymerase III beta sliding clamp central" evidence="11">
    <location>
        <begin position="128"/>
        <end position="241"/>
    </location>
</feature>
<dbReference type="Pfam" id="PF02768">
    <property type="entry name" value="DNA_pol3_beta_3"/>
    <property type="match status" value="1"/>
</dbReference>
<evidence type="ECO:0000259" key="12">
    <source>
        <dbReference type="Pfam" id="PF02768"/>
    </source>
</evidence>
<feature type="domain" description="DNA polymerase III beta sliding clamp C-terminal" evidence="12">
    <location>
        <begin position="243"/>
        <end position="362"/>
    </location>
</feature>
<comment type="function">
    <text evidence="9">Confers DNA tethering and processivity to DNA polymerases and other proteins. Acts as a clamp, forming a ring around DNA (a reaction catalyzed by the clamp-loading complex) which diffuses in an ATP-independent manner freely and bidirectionally along dsDNA. Initially characterized for its ability to contact the catalytic subunit of DNA polymerase III (Pol III), a complex, multichain enzyme responsible for most of the replicative synthesis in bacteria; Pol III exhibits 3'-5' exonuclease proofreading activity. The beta chain is required for initiation of replication as well as for processivity of DNA replication.</text>
</comment>
<gene>
    <name evidence="13" type="ORF">A3J46_06665</name>
</gene>
<keyword evidence="3 9" id="KW-0963">Cytoplasm</keyword>
<keyword evidence="7 9" id="KW-0239">DNA-directed DNA polymerase</keyword>
<name>A0A1F8F9E3_9BACT</name>
<reference evidence="13 14" key="1">
    <citation type="journal article" date="2016" name="Nat. Commun.">
        <title>Thousands of microbial genomes shed light on interconnected biogeochemical processes in an aquifer system.</title>
        <authorList>
            <person name="Anantharaman K."/>
            <person name="Brown C.T."/>
            <person name="Hug L.A."/>
            <person name="Sharon I."/>
            <person name="Castelle C.J."/>
            <person name="Probst A.J."/>
            <person name="Thomas B.C."/>
            <person name="Singh A."/>
            <person name="Wilkins M.J."/>
            <person name="Karaoz U."/>
            <person name="Brodie E.L."/>
            <person name="Williams K.H."/>
            <person name="Hubbard S.S."/>
            <person name="Banfield J.F."/>
        </authorList>
    </citation>
    <scope>NUCLEOTIDE SEQUENCE [LARGE SCALE GENOMIC DNA]</scope>
</reference>
<comment type="caution">
    <text evidence="13">The sequence shown here is derived from an EMBL/GenBank/DDBJ whole genome shotgun (WGS) entry which is preliminary data.</text>
</comment>
<evidence type="ECO:0000256" key="2">
    <source>
        <dbReference type="ARBA" id="ARBA00010752"/>
    </source>
</evidence>
<organism evidence="13 14">
    <name type="scientific">Candidatus Yanofskybacteria bacterium RIFCSPHIGHO2_02_FULL_41_11</name>
    <dbReference type="NCBI Taxonomy" id="1802675"/>
    <lineage>
        <taxon>Bacteria</taxon>
        <taxon>Candidatus Yanofskyibacteriota</taxon>
    </lineage>
</organism>
<evidence type="ECO:0000256" key="9">
    <source>
        <dbReference type="PIRNR" id="PIRNR000804"/>
    </source>
</evidence>
<dbReference type="InterPro" id="IPR046938">
    <property type="entry name" value="DNA_clamp_sf"/>
</dbReference>
<dbReference type="CDD" id="cd00140">
    <property type="entry name" value="beta_clamp"/>
    <property type="match status" value="1"/>
</dbReference>
<dbReference type="SMART" id="SM00480">
    <property type="entry name" value="POL3Bc"/>
    <property type="match status" value="1"/>
</dbReference>
<evidence type="ECO:0000256" key="6">
    <source>
        <dbReference type="ARBA" id="ARBA00022705"/>
    </source>
</evidence>
<accession>A0A1F8F9E3</accession>
<dbReference type="EMBL" id="MGJP01000027">
    <property type="protein sequence ID" value="OGN09767.1"/>
    <property type="molecule type" value="Genomic_DNA"/>
</dbReference>
<comment type="similarity">
    <text evidence="2 9">Belongs to the beta sliding clamp family.</text>
</comment>
<keyword evidence="5 9" id="KW-0548">Nucleotidyltransferase</keyword>
<dbReference type="InterPro" id="IPR022635">
    <property type="entry name" value="DNA_polIII_beta_C"/>
</dbReference>
<dbReference type="AlphaFoldDB" id="A0A1F8F9E3"/>
<evidence type="ECO:0000259" key="11">
    <source>
        <dbReference type="Pfam" id="PF02767"/>
    </source>
</evidence>
<dbReference type="Pfam" id="PF02767">
    <property type="entry name" value="DNA_pol3_beta_2"/>
    <property type="match status" value="1"/>
</dbReference>
<dbReference type="GO" id="GO:0008408">
    <property type="term" value="F:3'-5' exonuclease activity"/>
    <property type="evidence" value="ECO:0007669"/>
    <property type="project" value="InterPro"/>
</dbReference>
<dbReference type="Pfam" id="PF00712">
    <property type="entry name" value="DNA_pol3_beta"/>
    <property type="match status" value="1"/>
</dbReference>
<dbReference type="Proteomes" id="UP000177167">
    <property type="component" value="Unassembled WGS sequence"/>
</dbReference>
<dbReference type="InterPro" id="IPR001001">
    <property type="entry name" value="DNA_polIII_beta"/>
</dbReference>
<dbReference type="GO" id="GO:0005737">
    <property type="term" value="C:cytoplasm"/>
    <property type="evidence" value="ECO:0007669"/>
    <property type="project" value="UniProtKB-SubCell"/>
</dbReference>
<evidence type="ECO:0000256" key="5">
    <source>
        <dbReference type="ARBA" id="ARBA00022695"/>
    </source>
</evidence>
<comment type="subunit">
    <text evidence="9">Forms a ring-shaped head-to-tail homodimer around DNA.</text>
</comment>
<dbReference type="GO" id="GO:0003677">
    <property type="term" value="F:DNA binding"/>
    <property type="evidence" value="ECO:0007669"/>
    <property type="project" value="UniProtKB-UniRule"/>
</dbReference>